<feature type="modified residue" description="Pyruvic acid (Ser)" evidence="9">
    <location>
        <position position="25"/>
    </location>
</feature>
<evidence type="ECO:0000256" key="2">
    <source>
        <dbReference type="ARBA" id="ARBA00022655"/>
    </source>
</evidence>
<proteinExistence type="inferred from homology"/>
<feature type="active site" description="Proton donor" evidence="9">
    <location>
        <position position="58"/>
    </location>
</feature>
<gene>
    <name evidence="9 10" type="primary">panD</name>
    <name evidence="10" type="ORF">BWX89_01752</name>
</gene>
<dbReference type="HAMAP" id="MF_00446">
    <property type="entry name" value="PanD"/>
    <property type="match status" value="1"/>
</dbReference>
<feature type="chain" id="PRO_5023535739" description="Aspartate 1-decarboxylase beta chain" evidence="9">
    <location>
        <begin position="1"/>
        <end position="24"/>
    </location>
</feature>
<keyword evidence="5 9" id="KW-0865">Zymogen</keyword>
<keyword evidence="7 9" id="KW-0704">Schiff base</keyword>
<keyword evidence="4 9" id="KW-0068">Autocatalytic cleavage</keyword>
<dbReference type="Pfam" id="PF02261">
    <property type="entry name" value="Asp_decarbox"/>
    <property type="match status" value="1"/>
</dbReference>
<comment type="subcellular location">
    <subcellularLocation>
        <location evidence="9">Cytoplasm</location>
    </subcellularLocation>
</comment>
<dbReference type="PANTHER" id="PTHR21012:SF0">
    <property type="entry name" value="ASPARTATE 1-DECARBOXYLASE"/>
    <property type="match status" value="1"/>
</dbReference>
<evidence type="ECO:0000256" key="3">
    <source>
        <dbReference type="ARBA" id="ARBA00022793"/>
    </source>
</evidence>
<dbReference type="GO" id="GO:0004068">
    <property type="term" value="F:aspartate 1-decarboxylase activity"/>
    <property type="evidence" value="ECO:0007669"/>
    <property type="project" value="UniProtKB-UniRule"/>
</dbReference>
<comment type="caution">
    <text evidence="10">The sequence shown here is derived from an EMBL/GenBank/DDBJ whole genome shotgun (WGS) entry which is preliminary data.</text>
</comment>
<organism evidence="10">
    <name type="scientific">candidate division TA06 bacterium ADurb.Bin131</name>
    <dbReference type="NCBI Taxonomy" id="1852827"/>
    <lineage>
        <taxon>Bacteria</taxon>
        <taxon>Bacteria division TA06</taxon>
    </lineage>
</organism>
<feature type="active site" description="Schiff-base intermediate with substrate; via pyruvic acid" evidence="9">
    <location>
        <position position="25"/>
    </location>
</feature>
<evidence type="ECO:0000256" key="8">
    <source>
        <dbReference type="ARBA" id="ARBA00023317"/>
    </source>
</evidence>
<feature type="binding site" evidence="9">
    <location>
        <position position="57"/>
    </location>
    <ligand>
        <name>substrate</name>
    </ligand>
</feature>
<feature type="chain" id="PRO_5023535738" description="Aspartate 1-decarboxylase alpha chain" evidence="9">
    <location>
        <begin position="25"/>
        <end position="119"/>
    </location>
</feature>
<keyword evidence="3 9" id="KW-0210">Decarboxylase</keyword>
<evidence type="ECO:0000313" key="10">
    <source>
        <dbReference type="EMBL" id="OQB71636.1"/>
    </source>
</evidence>
<dbReference type="InterPro" id="IPR003190">
    <property type="entry name" value="Asp_decarbox"/>
</dbReference>
<dbReference type="UniPathway" id="UPA00028">
    <property type="reaction ID" value="UER00002"/>
</dbReference>
<evidence type="ECO:0000256" key="5">
    <source>
        <dbReference type="ARBA" id="ARBA00023145"/>
    </source>
</evidence>
<dbReference type="Gene3D" id="2.40.40.20">
    <property type="match status" value="1"/>
</dbReference>
<dbReference type="PANTHER" id="PTHR21012">
    <property type="entry name" value="ASPARTATE 1-DECARBOXYLASE"/>
    <property type="match status" value="1"/>
</dbReference>
<sequence>MLYPVCRVKIKGGRVTEKNLYYDGSITISSDILESSGILPGDMVDVLNLNNGARITTYVIIEEKKKGEIFLNGPAARFFEIGDKVIILGICLATQKERKKIKMKIISLSEKNKIVKVEN</sequence>
<keyword evidence="8 9" id="KW-0670">Pyruvate</keyword>
<dbReference type="Proteomes" id="UP000485562">
    <property type="component" value="Unassembled WGS sequence"/>
</dbReference>
<accession>A0A1V6C440</accession>
<dbReference type="AlphaFoldDB" id="A0A1V6C440"/>
<comment type="pathway">
    <text evidence="9">Cofactor biosynthesis; (R)-pantothenate biosynthesis; beta-alanine from L-aspartate: step 1/1.</text>
</comment>
<evidence type="ECO:0000256" key="4">
    <source>
        <dbReference type="ARBA" id="ARBA00022813"/>
    </source>
</evidence>
<evidence type="ECO:0000256" key="9">
    <source>
        <dbReference type="HAMAP-Rule" id="MF_00446"/>
    </source>
</evidence>
<keyword evidence="1 9" id="KW-0963">Cytoplasm</keyword>
<comment type="catalytic activity">
    <reaction evidence="9">
        <text>L-aspartate + H(+) = beta-alanine + CO2</text>
        <dbReference type="Rhea" id="RHEA:19497"/>
        <dbReference type="ChEBI" id="CHEBI:15378"/>
        <dbReference type="ChEBI" id="CHEBI:16526"/>
        <dbReference type="ChEBI" id="CHEBI:29991"/>
        <dbReference type="ChEBI" id="CHEBI:57966"/>
        <dbReference type="EC" id="4.1.1.11"/>
    </reaction>
</comment>
<feature type="binding site" evidence="9">
    <location>
        <begin position="73"/>
        <end position="75"/>
    </location>
    <ligand>
        <name>substrate</name>
    </ligand>
</feature>
<comment type="PTM">
    <text evidence="9">Is synthesized initially as an inactive proenzyme, which is activated by self-cleavage at a specific serine bond to produce a beta-subunit with a hydroxyl group at its C-terminus and an alpha-subunit with a pyruvoyl group at its N-terminus.</text>
</comment>
<name>A0A1V6C440_UNCT6</name>
<dbReference type="EMBL" id="MWDQ01000152">
    <property type="protein sequence ID" value="OQB71636.1"/>
    <property type="molecule type" value="Genomic_DNA"/>
</dbReference>
<protein>
    <recommendedName>
        <fullName evidence="9">Aspartate 1-decarboxylase</fullName>
        <ecNumber evidence="9">4.1.1.11</ecNumber>
    </recommendedName>
    <alternativeName>
        <fullName evidence="9">Aspartate alpha-decarboxylase</fullName>
    </alternativeName>
    <component>
        <recommendedName>
            <fullName evidence="9">Aspartate 1-decarboxylase beta chain</fullName>
        </recommendedName>
    </component>
    <component>
        <recommendedName>
            <fullName evidence="9">Aspartate 1-decarboxylase alpha chain</fullName>
        </recommendedName>
    </component>
</protein>
<comment type="function">
    <text evidence="9">Catalyzes the pyruvoyl-dependent decarboxylation of aspartate to produce beta-alanine.</text>
</comment>
<evidence type="ECO:0000256" key="7">
    <source>
        <dbReference type="ARBA" id="ARBA00023270"/>
    </source>
</evidence>
<comment type="cofactor">
    <cofactor evidence="9">
        <name>pyruvate</name>
        <dbReference type="ChEBI" id="CHEBI:15361"/>
    </cofactor>
    <text evidence="9">Binds 1 pyruvoyl group covalently per subunit.</text>
</comment>
<evidence type="ECO:0000256" key="1">
    <source>
        <dbReference type="ARBA" id="ARBA00022490"/>
    </source>
</evidence>
<evidence type="ECO:0000256" key="6">
    <source>
        <dbReference type="ARBA" id="ARBA00023239"/>
    </source>
</evidence>
<keyword evidence="6 9" id="KW-0456">Lyase</keyword>
<dbReference type="GO" id="GO:0015940">
    <property type="term" value="P:pantothenate biosynthetic process"/>
    <property type="evidence" value="ECO:0007669"/>
    <property type="project" value="UniProtKB-UniRule"/>
</dbReference>
<dbReference type="GO" id="GO:0006523">
    <property type="term" value="P:alanine biosynthetic process"/>
    <property type="evidence" value="ECO:0007669"/>
    <property type="project" value="InterPro"/>
</dbReference>
<dbReference type="InterPro" id="IPR009010">
    <property type="entry name" value="Asp_de-COase-like_dom_sf"/>
</dbReference>
<comment type="subunit">
    <text evidence="9">Heterooctamer of four alpha and four beta subunits.</text>
</comment>
<dbReference type="SUPFAM" id="SSF50692">
    <property type="entry name" value="ADC-like"/>
    <property type="match status" value="1"/>
</dbReference>
<comment type="similarity">
    <text evidence="9">Belongs to the PanD family.</text>
</comment>
<dbReference type="GO" id="GO:0005829">
    <property type="term" value="C:cytosol"/>
    <property type="evidence" value="ECO:0007669"/>
    <property type="project" value="TreeGrafter"/>
</dbReference>
<dbReference type="EC" id="4.1.1.11" evidence="9"/>
<reference evidence="10" key="1">
    <citation type="submission" date="2017-02" db="EMBL/GenBank/DDBJ databases">
        <title>Delving into the versatile metabolic prowess of the omnipresent phylum Bacteroidetes.</title>
        <authorList>
            <person name="Nobu M.K."/>
            <person name="Mei R."/>
            <person name="Narihiro T."/>
            <person name="Kuroda K."/>
            <person name="Liu W.-T."/>
        </authorList>
    </citation>
    <scope>NUCLEOTIDE SEQUENCE</scope>
    <source>
        <strain evidence="10">ADurb.Bin131</strain>
    </source>
</reference>
<keyword evidence="2 9" id="KW-0566">Pantothenate biosynthesis</keyword>